<evidence type="ECO:0000313" key="3">
    <source>
        <dbReference type="Proteomes" id="UP000267029"/>
    </source>
</evidence>
<gene>
    <name evidence="2" type="ORF">MCOS_LOCUS7467</name>
</gene>
<evidence type="ECO:0000313" key="2">
    <source>
        <dbReference type="EMBL" id="VDD81464.1"/>
    </source>
</evidence>
<evidence type="ECO:0000313" key="4">
    <source>
        <dbReference type="WBParaSite" id="MCU_003913-RA"/>
    </source>
</evidence>
<proteinExistence type="predicted"/>
<keyword evidence="3" id="KW-1185">Reference proteome</keyword>
<reference evidence="4" key="2">
    <citation type="submission" date="2019-11" db="UniProtKB">
        <authorList>
            <consortium name="WormBaseParasite"/>
        </authorList>
    </citation>
    <scope>IDENTIFICATION</scope>
</reference>
<accession>A0A0R3UJ13</accession>
<feature type="region of interest" description="Disordered" evidence="1">
    <location>
        <begin position="66"/>
        <end position="116"/>
    </location>
</feature>
<reference evidence="2 3" key="1">
    <citation type="submission" date="2018-10" db="EMBL/GenBank/DDBJ databases">
        <authorList>
            <consortium name="Pathogen Informatics"/>
        </authorList>
    </citation>
    <scope>NUCLEOTIDE SEQUENCE [LARGE SCALE GENOMIC DNA]</scope>
</reference>
<dbReference type="EMBL" id="UXSR01005369">
    <property type="protein sequence ID" value="VDD81464.1"/>
    <property type="molecule type" value="Genomic_DNA"/>
</dbReference>
<dbReference type="OrthoDB" id="6271699at2759"/>
<feature type="compositionally biased region" description="Polar residues" evidence="1">
    <location>
        <begin position="104"/>
        <end position="116"/>
    </location>
</feature>
<sequence length="199" mass="22665">MDRSLRQLTNQARRSIASSRISRSLTRFAQSVYRSLPTRRSSLSESVNFDHLGRRLREVFLPSHHRRNYDKPLSGRNRTNSEGYADEKGDNPITGARTRRAKQRPQSMRPSTSQDTVQQILSALQQAGLTPQRVGDDRLTLTWPMETDIDAVESREPLAIELQVCSEQGVKFRRLTGSEDAFRKESEGIVALIHSQCGW</sequence>
<protein>
    <submittedName>
        <fullName evidence="4">Non-specific serine/threonine protein kinase</fullName>
    </submittedName>
</protein>
<dbReference type="WBParaSite" id="MCU_003913-RA">
    <property type="protein sequence ID" value="MCU_003913-RA"/>
    <property type="gene ID" value="MCU_003913"/>
</dbReference>
<organism evidence="4">
    <name type="scientific">Mesocestoides corti</name>
    <name type="common">Flatworm</name>
    <dbReference type="NCBI Taxonomy" id="53468"/>
    <lineage>
        <taxon>Eukaryota</taxon>
        <taxon>Metazoa</taxon>
        <taxon>Spiralia</taxon>
        <taxon>Lophotrochozoa</taxon>
        <taxon>Platyhelminthes</taxon>
        <taxon>Cestoda</taxon>
        <taxon>Eucestoda</taxon>
        <taxon>Cyclophyllidea</taxon>
        <taxon>Mesocestoididae</taxon>
        <taxon>Mesocestoides</taxon>
    </lineage>
</organism>
<name>A0A0R3UJ13_MESCO</name>
<evidence type="ECO:0000256" key="1">
    <source>
        <dbReference type="SAM" id="MobiDB-lite"/>
    </source>
</evidence>
<dbReference type="Proteomes" id="UP000267029">
    <property type="component" value="Unassembled WGS sequence"/>
</dbReference>
<dbReference type="AlphaFoldDB" id="A0A0R3UJ13"/>